<dbReference type="AlphaFoldDB" id="B3DZ59"/>
<dbReference type="Proteomes" id="UP000009149">
    <property type="component" value="Chromosome"/>
</dbReference>
<gene>
    <name evidence="1" type="ordered locus">Minf_2097</name>
</gene>
<reference evidence="1 2" key="1">
    <citation type="journal article" date="2008" name="Biol. Direct">
        <title>Complete genome sequence of the extremely acidophilic methanotroph isolate V4, Methylacidiphilum infernorum, a representative of the bacterial phylum Verrucomicrobia.</title>
        <authorList>
            <person name="Hou S."/>
            <person name="Makarova K.S."/>
            <person name="Saw J.H."/>
            <person name="Senin P."/>
            <person name="Ly B.V."/>
            <person name="Zhou Z."/>
            <person name="Ren Y."/>
            <person name="Wang J."/>
            <person name="Galperin M.Y."/>
            <person name="Omelchenko M.V."/>
            <person name="Wolf Y.I."/>
            <person name="Yutin N."/>
            <person name="Koonin E.V."/>
            <person name="Stott M.B."/>
            <person name="Mountain B.W."/>
            <person name="Crowe M.A."/>
            <person name="Smirnova A.V."/>
            <person name="Dunfield P.F."/>
            <person name="Feng L."/>
            <person name="Wang L."/>
            <person name="Alam M."/>
        </authorList>
    </citation>
    <scope>NUCLEOTIDE SEQUENCE [LARGE SCALE GENOMIC DNA]</scope>
    <source>
        <strain evidence="2">Isolate V4</strain>
    </source>
</reference>
<dbReference type="STRING" id="481448.Minf_2097"/>
<evidence type="ECO:0000313" key="2">
    <source>
        <dbReference type="Proteomes" id="UP000009149"/>
    </source>
</evidence>
<sequence>MGLIPGVDVPCRPEGGKIPRLSAGAMILKRGIQGRVASIEGIFSALVAANPQVIPIPGPEFSLYPALCPLGIRQSKGGQQSQKKD</sequence>
<dbReference type="HOGENOM" id="CLU_2508892_0_0_0"/>
<proteinExistence type="predicted"/>
<evidence type="ECO:0000313" key="1">
    <source>
        <dbReference type="EMBL" id="ACD84151.1"/>
    </source>
</evidence>
<accession>B3DZ59</accession>
<protein>
    <submittedName>
        <fullName evidence="1">Uncharacterized protein</fullName>
    </submittedName>
</protein>
<dbReference type="EMBL" id="CP000975">
    <property type="protein sequence ID" value="ACD84151.1"/>
    <property type="molecule type" value="Genomic_DNA"/>
</dbReference>
<organism evidence="1 2">
    <name type="scientific">Methylacidiphilum infernorum (isolate V4)</name>
    <name type="common">Methylokorus infernorum (strain V4)</name>
    <dbReference type="NCBI Taxonomy" id="481448"/>
    <lineage>
        <taxon>Bacteria</taxon>
        <taxon>Pseudomonadati</taxon>
        <taxon>Verrucomicrobiota</taxon>
        <taxon>Methylacidiphilae</taxon>
        <taxon>Methylacidiphilales</taxon>
        <taxon>Methylacidiphilaceae</taxon>
        <taxon>Methylacidiphilum (ex Ratnadevi et al. 2023)</taxon>
    </lineage>
</organism>
<dbReference type="RefSeq" id="WP_012464433.1">
    <property type="nucleotide sequence ID" value="NC_010794.1"/>
</dbReference>
<name>B3DZ59_METI4</name>
<dbReference type="KEGG" id="min:Minf_2097"/>